<reference evidence="5" key="1">
    <citation type="submission" date="2025-08" db="UniProtKB">
        <authorList>
            <consortium name="RefSeq"/>
        </authorList>
    </citation>
    <scope>IDENTIFICATION</scope>
</reference>
<dbReference type="GO" id="GO:0005634">
    <property type="term" value="C:nucleus"/>
    <property type="evidence" value="ECO:0007669"/>
    <property type="project" value="TreeGrafter"/>
</dbReference>
<gene>
    <name evidence="5" type="primary">LOC107271541</name>
</gene>
<dbReference type="InterPro" id="IPR019416">
    <property type="entry name" value="NCBP3"/>
</dbReference>
<feature type="compositionally biased region" description="Basic and acidic residues" evidence="3">
    <location>
        <begin position="370"/>
        <end position="384"/>
    </location>
</feature>
<evidence type="ECO:0000256" key="1">
    <source>
        <dbReference type="ARBA" id="ARBA00006069"/>
    </source>
</evidence>
<feature type="compositionally biased region" description="Basic and acidic residues" evidence="3">
    <location>
        <begin position="313"/>
        <end position="326"/>
    </location>
</feature>
<feature type="region of interest" description="Disordered" evidence="3">
    <location>
        <begin position="582"/>
        <end position="621"/>
    </location>
</feature>
<feature type="region of interest" description="Disordered" evidence="3">
    <location>
        <begin position="470"/>
        <end position="535"/>
    </location>
</feature>
<name>A0AAJ7RQG1_CEPCN</name>
<feature type="region of interest" description="Disordered" evidence="3">
    <location>
        <begin position="415"/>
        <end position="454"/>
    </location>
</feature>
<evidence type="ECO:0000256" key="3">
    <source>
        <dbReference type="SAM" id="MobiDB-lite"/>
    </source>
</evidence>
<sequence>MQYIILHDTCSNFQMNQVEEPMDVDTPFTDVEKVEEPAESNVKLNDSNELKNEISTSPQFQDTRYENRGGTFTTGIDIFSKEEKLKMEERARRFGLTDKVKTSDNEDQDLYSSMGIVEENESTKNLRLNAIHMRGTEEMSTKDVFKYFEDYAPASIEWINDVSCNVVWLDTVSPARALLRLSKKIKGLGEKVQADKDLKCESSCFDNENNMANDDCVVEVISEGDSAIESDEKKDENSINIKDITCPLPPGLWRKGIDYPKSKGILLRFATRADKKRPNAEKMSEYYKKYGNPNFGGIKGILTESRKRMYKEIRQNKKRPKEESKNDNTNGKRTKNPWGALSQSWGVNDSTEDDFINKNPIKNTDYGGSIKERLGIKTQPKDVPVESEESDEESDSEHEEDWCKRSKVLRMRMHADDEEEKVQKRRSQLRSQMTSTLNAGGDLRSRLGRSRNTSQFRNAIQVVVTNTNVSNFNSLKDGDSEEEGEIVEERIETDEREEGEWEDEEQEEDVEVHEDEEDDDSELSEKEIQGPKGSVIKVVQRSKPRVASTVWARLNNVKSEANNVSQAQSIINFRRSTRGDLRETLKGGDLRSRLGNHTRGRSPLRIEVKNDKYTEDDSNTE</sequence>
<dbReference type="RefSeq" id="XP_024944566.1">
    <property type="nucleotide sequence ID" value="XM_025088798.1"/>
</dbReference>
<feature type="compositionally biased region" description="Basic and acidic residues" evidence="3">
    <location>
        <begin position="604"/>
        <end position="615"/>
    </location>
</feature>
<feature type="compositionally biased region" description="Acidic residues" evidence="3">
    <location>
        <begin position="385"/>
        <end position="400"/>
    </location>
</feature>
<proteinExistence type="inferred from homology"/>
<dbReference type="Pfam" id="PF10309">
    <property type="entry name" value="NCBP3"/>
    <property type="match status" value="1"/>
</dbReference>
<feature type="compositionally biased region" description="Acidic residues" evidence="3">
    <location>
        <begin position="479"/>
        <end position="522"/>
    </location>
</feature>
<evidence type="ECO:0000313" key="4">
    <source>
        <dbReference type="Proteomes" id="UP000694920"/>
    </source>
</evidence>
<feature type="region of interest" description="Disordered" evidence="3">
    <location>
        <begin position="313"/>
        <end position="402"/>
    </location>
</feature>
<dbReference type="AlphaFoldDB" id="A0AAJ7RQG1"/>
<dbReference type="PANTHER" id="PTHR16291:SF0">
    <property type="entry name" value="NUCLEAR CAP-BINDING PROTEIN SUBUNIT 3"/>
    <property type="match status" value="1"/>
</dbReference>
<comment type="similarity">
    <text evidence="1">Belongs to the NCBP3 family.</text>
</comment>
<feature type="compositionally biased region" description="Polar residues" evidence="3">
    <location>
        <begin position="429"/>
        <end position="438"/>
    </location>
</feature>
<organism evidence="4 5">
    <name type="scientific">Cephus cinctus</name>
    <name type="common">Wheat stem sawfly</name>
    <dbReference type="NCBI Taxonomy" id="211228"/>
    <lineage>
        <taxon>Eukaryota</taxon>
        <taxon>Metazoa</taxon>
        <taxon>Ecdysozoa</taxon>
        <taxon>Arthropoda</taxon>
        <taxon>Hexapoda</taxon>
        <taxon>Insecta</taxon>
        <taxon>Pterygota</taxon>
        <taxon>Neoptera</taxon>
        <taxon>Endopterygota</taxon>
        <taxon>Hymenoptera</taxon>
        <taxon>Cephoidea</taxon>
        <taxon>Cephidae</taxon>
        <taxon>Cephus</taxon>
    </lineage>
</organism>
<dbReference type="Proteomes" id="UP000694920">
    <property type="component" value="Unplaced"/>
</dbReference>
<dbReference type="GO" id="GO:0003729">
    <property type="term" value="F:mRNA binding"/>
    <property type="evidence" value="ECO:0007669"/>
    <property type="project" value="InterPro"/>
</dbReference>
<accession>A0AAJ7RQG1</accession>
<evidence type="ECO:0000256" key="2">
    <source>
        <dbReference type="ARBA" id="ARBA00019876"/>
    </source>
</evidence>
<dbReference type="GO" id="GO:0000340">
    <property type="term" value="F:RNA 7-methylguanosine cap binding"/>
    <property type="evidence" value="ECO:0007669"/>
    <property type="project" value="InterPro"/>
</dbReference>
<feature type="compositionally biased region" description="Basic and acidic residues" evidence="3">
    <location>
        <begin position="582"/>
        <end position="592"/>
    </location>
</feature>
<dbReference type="PANTHER" id="PTHR16291">
    <property type="entry name" value="NUCLEAR CAP-BINDING PROTEIN SUBUNIT 3"/>
    <property type="match status" value="1"/>
</dbReference>
<protein>
    <recommendedName>
        <fullName evidence="2">Nuclear cap-binding protein subunit 3</fullName>
    </recommendedName>
</protein>
<keyword evidence="4" id="KW-1185">Reference proteome</keyword>
<dbReference type="GeneID" id="107271541"/>
<evidence type="ECO:0000313" key="5">
    <source>
        <dbReference type="RefSeq" id="XP_024944566.1"/>
    </source>
</evidence>